<dbReference type="GO" id="GO:0047617">
    <property type="term" value="F:fatty acyl-CoA hydrolase activity"/>
    <property type="evidence" value="ECO:0007669"/>
    <property type="project" value="InterPro"/>
</dbReference>
<sequence>MSRTVNLRHIEALIPLLNRSPYFQLLSMRMCALGKGFCRLEVDLERKHFNPFGSVHGGLCASLIDTAAYWAVYCDLPEEIGITSLDVTVDFVAPAQKGRLVVEGKSIRCGKTVCLALASVNDQDGKLIARGNSKMIVLAGRSISADVVSFLESDPLPPKFLS</sequence>
<dbReference type="Proteomes" id="UP000000378">
    <property type="component" value="Chromosome"/>
</dbReference>
<dbReference type="InterPro" id="IPR006683">
    <property type="entry name" value="Thioestr_dom"/>
</dbReference>
<dbReference type="InterPro" id="IPR003736">
    <property type="entry name" value="PAAI_dom"/>
</dbReference>
<accession>D7CIX9</accession>
<evidence type="ECO:0000313" key="4">
    <source>
        <dbReference type="EMBL" id="ADI02857.1"/>
    </source>
</evidence>
<dbReference type="CDD" id="cd03443">
    <property type="entry name" value="PaaI_thioesterase"/>
    <property type="match status" value="1"/>
</dbReference>
<reference evidence="5" key="1">
    <citation type="journal article" date="2010" name="Stand. Genomic Sci.">
        <title>Complete genome sequence of Syntrophothermus lipocalidus type strain (TGB-C1T).</title>
        <authorList>
            <consortium name="US DOE Joint Genome Institute (JGI-PGF)"/>
            <person name="Djao O."/>
            <person name="Zhang X."/>
            <person name="Lucas S."/>
            <person name="Lapidus A."/>
            <person name="Glavina Del Rio T."/>
            <person name="Nolan M."/>
            <person name="Tice H."/>
            <person name="Cheng J."/>
            <person name="Han C."/>
            <person name="Tapia R."/>
            <person name="Goodwin L."/>
            <person name="Pitluck S."/>
            <person name="Liolios K."/>
            <person name="Ivanova N."/>
            <person name="Mavromatis K."/>
            <person name="Mikhailova N."/>
            <person name="Ovchinnikova G."/>
            <person name="Pati A."/>
            <person name="Brambilla E."/>
            <person name="Chen A."/>
            <person name="Palaniappan K."/>
            <person name="Land M."/>
            <person name="Hauser L."/>
            <person name="Chang Y."/>
            <person name="Jeffries C."/>
            <person name="Rohde M."/>
            <person name="Sikorski J."/>
            <person name="Spring S."/>
            <person name="Goker M."/>
            <person name="Detter J."/>
            <person name="Woyke T."/>
            <person name="Bristow J."/>
            <person name="Eisen J."/>
            <person name="Markowitz V."/>
            <person name="Hugenholtz P."/>
            <person name="Kyrpides N."/>
            <person name="Klenk H."/>
        </authorList>
    </citation>
    <scope>NUCLEOTIDE SEQUENCE [LARGE SCALE GENOMIC DNA]</scope>
    <source>
        <strain evidence="5">DSM 12680 / TGB-C1</strain>
    </source>
</reference>
<dbReference type="HOGENOM" id="CLU_089876_3_3_9"/>
<keyword evidence="5" id="KW-1185">Reference proteome</keyword>
<dbReference type="InterPro" id="IPR039298">
    <property type="entry name" value="ACOT13"/>
</dbReference>
<proteinExistence type="inferred from homology"/>
<dbReference type="OrthoDB" id="328435at2"/>
<keyword evidence="2" id="KW-0378">Hydrolase</keyword>
<dbReference type="NCBIfam" id="TIGR00369">
    <property type="entry name" value="unchar_dom_1"/>
    <property type="match status" value="1"/>
</dbReference>
<evidence type="ECO:0000256" key="1">
    <source>
        <dbReference type="ARBA" id="ARBA00008324"/>
    </source>
</evidence>
<evidence type="ECO:0000313" key="5">
    <source>
        <dbReference type="Proteomes" id="UP000000378"/>
    </source>
</evidence>
<name>D7CIX9_SYNLT</name>
<dbReference type="EMBL" id="CP002048">
    <property type="protein sequence ID" value="ADI02857.1"/>
    <property type="molecule type" value="Genomic_DNA"/>
</dbReference>
<comment type="similarity">
    <text evidence="1">Belongs to the thioesterase PaaI family.</text>
</comment>
<feature type="domain" description="Thioesterase" evidence="3">
    <location>
        <begin position="52"/>
        <end position="128"/>
    </location>
</feature>
<dbReference type="eggNOG" id="COG2050">
    <property type="taxonomic scope" value="Bacteria"/>
</dbReference>
<dbReference type="STRING" id="643648.Slip_2112"/>
<dbReference type="InterPro" id="IPR029069">
    <property type="entry name" value="HotDog_dom_sf"/>
</dbReference>
<evidence type="ECO:0000256" key="2">
    <source>
        <dbReference type="ARBA" id="ARBA00022801"/>
    </source>
</evidence>
<dbReference type="SUPFAM" id="SSF54637">
    <property type="entry name" value="Thioesterase/thiol ester dehydrase-isomerase"/>
    <property type="match status" value="1"/>
</dbReference>
<dbReference type="AlphaFoldDB" id="D7CIX9"/>
<dbReference type="KEGG" id="slp:Slip_2112"/>
<dbReference type="PANTHER" id="PTHR21660:SF1">
    <property type="entry name" value="ACYL-COENZYME A THIOESTERASE 13"/>
    <property type="match status" value="1"/>
</dbReference>
<dbReference type="Pfam" id="PF03061">
    <property type="entry name" value="4HBT"/>
    <property type="match status" value="1"/>
</dbReference>
<gene>
    <name evidence="4" type="ordered locus">Slip_2112</name>
</gene>
<reference evidence="4 5" key="2">
    <citation type="journal article" date="2010" name="Stand. Genomic Sci.">
        <title>Complete genome sequence of Syntrophothermus lipocalidus type strain (TGB-C1).</title>
        <authorList>
            <person name="Djao O.D."/>
            <person name="Zhang X."/>
            <person name="Lucas S."/>
            <person name="Lapidus A."/>
            <person name="Del Rio T.G."/>
            <person name="Nolan M."/>
            <person name="Tice H."/>
            <person name="Cheng J.F."/>
            <person name="Han C."/>
            <person name="Tapia R."/>
            <person name="Goodwin L."/>
            <person name="Pitluck S."/>
            <person name="Liolios K."/>
            <person name="Ivanova N."/>
            <person name="Mavromatis K."/>
            <person name="Mikhailova N."/>
            <person name="Ovchinnikova G."/>
            <person name="Pati A."/>
            <person name="Brambilla E."/>
            <person name="Chen A."/>
            <person name="Palaniappan K."/>
            <person name="Land M."/>
            <person name="Hauser L."/>
            <person name="Chang Y.J."/>
            <person name="Jeffries C.D."/>
            <person name="Rohde M."/>
            <person name="Sikorski J."/>
            <person name="Spring S."/>
            <person name="Goker M."/>
            <person name="Detter J.C."/>
            <person name="Woyke T."/>
            <person name="Bristow J."/>
            <person name="Eisen J.A."/>
            <person name="Markowitz V."/>
            <person name="Hugenholtz P."/>
            <person name="Kyrpides N.C."/>
            <person name="Klenk H.P."/>
        </authorList>
    </citation>
    <scope>NUCLEOTIDE SEQUENCE [LARGE SCALE GENOMIC DNA]</scope>
    <source>
        <strain evidence="5">DSM 12680 / TGB-C1</strain>
    </source>
</reference>
<organism evidence="4 5">
    <name type="scientific">Syntrophothermus lipocalidus (strain DSM 12680 / TGB-C1)</name>
    <dbReference type="NCBI Taxonomy" id="643648"/>
    <lineage>
        <taxon>Bacteria</taxon>
        <taxon>Bacillati</taxon>
        <taxon>Bacillota</taxon>
        <taxon>Clostridia</taxon>
        <taxon>Eubacteriales</taxon>
        <taxon>Syntrophomonadaceae</taxon>
        <taxon>Syntrophothermus</taxon>
    </lineage>
</organism>
<dbReference type="Gene3D" id="3.10.129.10">
    <property type="entry name" value="Hotdog Thioesterase"/>
    <property type="match status" value="1"/>
</dbReference>
<dbReference type="PANTHER" id="PTHR21660">
    <property type="entry name" value="THIOESTERASE SUPERFAMILY MEMBER-RELATED"/>
    <property type="match status" value="1"/>
</dbReference>
<dbReference type="RefSeq" id="WP_013176259.1">
    <property type="nucleotide sequence ID" value="NC_014220.1"/>
</dbReference>
<evidence type="ECO:0000259" key="3">
    <source>
        <dbReference type="Pfam" id="PF03061"/>
    </source>
</evidence>
<protein>
    <submittedName>
        <fullName evidence="4">Thioesterase superfamily protein</fullName>
    </submittedName>
</protein>